<name>A0A9D4RG62_DREPO</name>
<accession>A0A9D4RG62</accession>
<reference evidence="1" key="1">
    <citation type="journal article" date="2019" name="bioRxiv">
        <title>The Genome of the Zebra Mussel, Dreissena polymorpha: A Resource for Invasive Species Research.</title>
        <authorList>
            <person name="McCartney M.A."/>
            <person name="Auch B."/>
            <person name="Kono T."/>
            <person name="Mallez S."/>
            <person name="Zhang Y."/>
            <person name="Obille A."/>
            <person name="Becker A."/>
            <person name="Abrahante J.E."/>
            <person name="Garbe J."/>
            <person name="Badalamenti J.P."/>
            <person name="Herman A."/>
            <person name="Mangelson H."/>
            <person name="Liachko I."/>
            <person name="Sullivan S."/>
            <person name="Sone E.D."/>
            <person name="Koren S."/>
            <person name="Silverstein K.A.T."/>
            <person name="Beckman K.B."/>
            <person name="Gohl D.M."/>
        </authorList>
    </citation>
    <scope>NUCLEOTIDE SEQUENCE</scope>
    <source>
        <strain evidence="1">Duluth1</strain>
        <tissue evidence="1">Whole animal</tissue>
    </source>
</reference>
<sequence length="124" mass="14114">MPPPEPFFDCAMNYCCIDKVVKDDMAKEDVVKVVPIHPIVENSSLPGCATEVANNKKFQFKGAFARHFTTGRNPDRQGTYRDVIEADDMPDAYVGKNKSRRSKIGKFIRRLFTRSRKKTEPSKS</sequence>
<keyword evidence="2" id="KW-1185">Reference proteome</keyword>
<dbReference type="EMBL" id="JAIWYP010000002">
    <property type="protein sequence ID" value="KAH3867316.1"/>
    <property type="molecule type" value="Genomic_DNA"/>
</dbReference>
<protein>
    <submittedName>
        <fullName evidence="1">Uncharacterized protein</fullName>
    </submittedName>
</protein>
<dbReference type="AlphaFoldDB" id="A0A9D4RG62"/>
<dbReference type="Proteomes" id="UP000828390">
    <property type="component" value="Unassembled WGS sequence"/>
</dbReference>
<proteinExistence type="predicted"/>
<reference evidence="1" key="2">
    <citation type="submission" date="2020-11" db="EMBL/GenBank/DDBJ databases">
        <authorList>
            <person name="McCartney M.A."/>
            <person name="Auch B."/>
            <person name="Kono T."/>
            <person name="Mallez S."/>
            <person name="Becker A."/>
            <person name="Gohl D.M."/>
            <person name="Silverstein K.A.T."/>
            <person name="Koren S."/>
            <person name="Bechman K.B."/>
            <person name="Herman A."/>
            <person name="Abrahante J.E."/>
            <person name="Garbe J."/>
        </authorList>
    </citation>
    <scope>NUCLEOTIDE SEQUENCE</scope>
    <source>
        <strain evidence="1">Duluth1</strain>
        <tissue evidence="1">Whole animal</tissue>
    </source>
</reference>
<evidence type="ECO:0000313" key="2">
    <source>
        <dbReference type="Proteomes" id="UP000828390"/>
    </source>
</evidence>
<comment type="caution">
    <text evidence="1">The sequence shown here is derived from an EMBL/GenBank/DDBJ whole genome shotgun (WGS) entry which is preliminary data.</text>
</comment>
<evidence type="ECO:0000313" key="1">
    <source>
        <dbReference type="EMBL" id="KAH3867316.1"/>
    </source>
</evidence>
<gene>
    <name evidence="1" type="ORF">DPMN_030442</name>
</gene>
<organism evidence="1 2">
    <name type="scientific">Dreissena polymorpha</name>
    <name type="common">Zebra mussel</name>
    <name type="synonym">Mytilus polymorpha</name>
    <dbReference type="NCBI Taxonomy" id="45954"/>
    <lineage>
        <taxon>Eukaryota</taxon>
        <taxon>Metazoa</taxon>
        <taxon>Spiralia</taxon>
        <taxon>Lophotrochozoa</taxon>
        <taxon>Mollusca</taxon>
        <taxon>Bivalvia</taxon>
        <taxon>Autobranchia</taxon>
        <taxon>Heteroconchia</taxon>
        <taxon>Euheterodonta</taxon>
        <taxon>Imparidentia</taxon>
        <taxon>Neoheterodontei</taxon>
        <taxon>Myida</taxon>
        <taxon>Dreissenoidea</taxon>
        <taxon>Dreissenidae</taxon>
        <taxon>Dreissena</taxon>
    </lineage>
</organism>